<accession>A0A2I0CQL9</accession>
<dbReference type="PIRSF" id="PIRSF000538">
    <property type="entry name" value="GlpK"/>
    <property type="match status" value="1"/>
</dbReference>
<evidence type="ECO:0000259" key="4">
    <source>
        <dbReference type="Pfam" id="PF00370"/>
    </source>
</evidence>
<dbReference type="Pfam" id="PF02782">
    <property type="entry name" value="FGGY_C"/>
    <property type="match status" value="1"/>
</dbReference>
<evidence type="ECO:0000256" key="3">
    <source>
        <dbReference type="ARBA" id="ARBA00022777"/>
    </source>
</evidence>
<dbReference type="EMBL" id="PIYS01000014">
    <property type="protein sequence ID" value="PKF71434.1"/>
    <property type="molecule type" value="Genomic_DNA"/>
</dbReference>
<dbReference type="Pfam" id="PF00370">
    <property type="entry name" value="FGGY_N"/>
    <property type="match status" value="1"/>
</dbReference>
<dbReference type="GO" id="GO:0016301">
    <property type="term" value="F:kinase activity"/>
    <property type="evidence" value="ECO:0007669"/>
    <property type="project" value="UniProtKB-KW"/>
</dbReference>
<proteinExistence type="inferred from homology"/>
<dbReference type="SUPFAM" id="SSF53067">
    <property type="entry name" value="Actin-like ATPase domain"/>
    <property type="match status" value="2"/>
</dbReference>
<comment type="caution">
    <text evidence="6">The sequence shown here is derived from an EMBL/GenBank/DDBJ whole genome shotgun (WGS) entry which is preliminary data.</text>
</comment>
<dbReference type="Gene3D" id="3.30.420.40">
    <property type="match status" value="2"/>
</dbReference>
<keyword evidence="2" id="KW-0808">Transferase</keyword>
<protein>
    <submittedName>
        <fullName evidence="6">Carbohydrate kinase</fullName>
    </submittedName>
</protein>
<sequence>MPEANYLLAIDNGTQSVRALLFDLQGNLLGKGKVELQPYYSSQPGWAEQDPEYYWQSLAEACRRLWASVDIDKARIAGVSLTTQRGTLINVDEQGRPLRPAMLWLDQRQAAPGPAMRGPWAWLFKLLREEQTIAYFRAQAEANWIAQQQPEVWARTHKFLLLSGFLTHRLCGRYVDSTGSCVAYLPFDYRRLRWAGPRDWKWQAMPVRREMLPELLPPGELLGHITEQASALTGIPVGLPMIAAASDKACEVLGAGALDAHIACLSYGTTATINTTRADYVETVRHIPPYPAALPGHYNTEVMIFRGFWMVSWFKEQFAHDQRQRALDLGVEVETLFDELVNSVPAGSMGLMLQPFWSPGIREPGLEAKGSIIGFGDVHTRAHLYRAILEGLAYALRQGRERIEQRTGTPITRLRVSGGGSQSDAAMQLTADIFGLPAERPHLYETSGLGAAIDCAVGLGLHADFASAVAAMTRVGQVFMPQPEAQARYERLYRQVYLRMYRQLRPLYRSIREITGYPA</sequence>
<dbReference type="InterPro" id="IPR043129">
    <property type="entry name" value="ATPase_NBD"/>
</dbReference>
<feature type="domain" description="Carbohydrate kinase FGGY N-terminal" evidence="4">
    <location>
        <begin position="6"/>
        <end position="254"/>
    </location>
</feature>
<organism evidence="6 7">
    <name type="scientific">Pseudomonas fluvialis</name>
    <dbReference type="NCBI Taxonomy" id="1793966"/>
    <lineage>
        <taxon>Bacteria</taxon>
        <taxon>Pseudomonadati</taxon>
        <taxon>Pseudomonadota</taxon>
        <taxon>Gammaproteobacteria</taxon>
        <taxon>Pseudomonadales</taxon>
        <taxon>Pseudomonadaceae</taxon>
        <taxon>Pseudomonas</taxon>
    </lineage>
</organism>
<gene>
    <name evidence="6" type="ORF">CW360_08235</name>
</gene>
<dbReference type="GO" id="GO:0005975">
    <property type="term" value="P:carbohydrate metabolic process"/>
    <property type="evidence" value="ECO:0007669"/>
    <property type="project" value="InterPro"/>
</dbReference>
<dbReference type="CDD" id="cd07779">
    <property type="entry name" value="ASKHA_NBD_FGGY_YgcE-like"/>
    <property type="match status" value="1"/>
</dbReference>
<dbReference type="InterPro" id="IPR018485">
    <property type="entry name" value="FGGY_C"/>
</dbReference>
<dbReference type="RefSeq" id="WP_101193369.1">
    <property type="nucleotide sequence ID" value="NZ_JBICLX010000007.1"/>
</dbReference>
<dbReference type="AlphaFoldDB" id="A0A2I0CQL9"/>
<dbReference type="InterPro" id="IPR050406">
    <property type="entry name" value="FGGY_Carb_Kinase"/>
</dbReference>
<dbReference type="InterPro" id="IPR000577">
    <property type="entry name" value="Carb_kinase_FGGY"/>
</dbReference>
<evidence type="ECO:0000313" key="6">
    <source>
        <dbReference type="EMBL" id="PKF71434.1"/>
    </source>
</evidence>
<comment type="similarity">
    <text evidence="1">Belongs to the FGGY kinase family.</text>
</comment>
<feature type="domain" description="Carbohydrate kinase FGGY C-terminal" evidence="5">
    <location>
        <begin position="265"/>
        <end position="457"/>
    </location>
</feature>
<evidence type="ECO:0000256" key="2">
    <source>
        <dbReference type="ARBA" id="ARBA00022679"/>
    </source>
</evidence>
<evidence type="ECO:0000256" key="1">
    <source>
        <dbReference type="ARBA" id="ARBA00009156"/>
    </source>
</evidence>
<keyword evidence="3 6" id="KW-0418">Kinase</keyword>
<evidence type="ECO:0000313" key="7">
    <source>
        <dbReference type="Proteomes" id="UP000242861"/>
    </source>
</evidence>
<dbReference type="PANTHER" id="PTHR43095">
    <property type="entry name" value="SUGAR KINASE"/>
    <property type="match status" value="1"/>
</dbReference>
<dbReference type="PANTHER" id="PTHR43095:SF5">
    <property type="entry name" value="XYLULOSE KINASE"/>
    <property type="match status" value="1"/>
</dbReference>
<dbReference type="Proteomes" id="UP000242861">
    <property type="component" value="Unassembled WGS sequence"/>
</dbReference>
<name>A0A2I0CQL9_9PSED</name>
<dbReference type="InterPro" id="IPR018484">
    <property type="entry name" value="FGGY_N"/>
</dbReference>
<reference evidence="7" key="1">
    <citation type="submission" date="2017-12" db="EMBL/GenBank/DDBJ databases">
        <authorList>
            <person name="Yu X.-Y."/>
        </authorList>
    </citation>
    <scope>NUCLEOTIDE SEQUENCE [LARGE SCALE GENOMIC DNA]</scope>
    <source>
        <strain evidence="7">ZYSR67-Z</strain>
    </source>
</reference>
<evidence type="ECO:0000259" key="5">
    <source>
        <dbReference type="Pfam" id="PF02782"/>
    </source>
</evidence>